<reference evidence="6 9" key="2">
    <citation type="submission" date="2019-02" db="EMBL/GenBank/DDBJ databases">
        <title>Complete genome sequence of Desulfobacter hydrogenophilus AcRS1.</title>
        <authorList>
            <person name="Marietou A."/>
            <person name="Lund M.B."/>
            <person name="Marshall I.P.G."/>
            <person name="Schreiber L."/>
            <person name="Jorgensen B."/>
        </authorList>
    </citation>
    <scope>NUCLEOTIDE SEQUENCE [LARGE SCALE GENOMIC DNA]</scope>
    <source>
        <strain evidence="6 9">AcRS1</strain>
    </source>
</reference>
<dbReference type="AlphaFoldDB" id="A0A328FL89"/>
<dbReference type="Proteomes" id="UP000293902">
    <property type="component" value="Chromosome"/>
</dbReference>
<evidence type="ECO:0000313" key="8">
    <source>
        <dbReference type="Proteomes" id="UP000248798"/>
    </source>
</evidence>
<dbReference type="PANTHER" id="PTHR43335">
    <property type="entry name" value="ABC TRANSPORTER, ATP-BINDING PROTEIN"/>
    <property type="match status" value="1"/>
</dbReference>
<dbReference type="Proteomes" id="UP000248798">
    <property type="component" value="Unassembled WGS sequence"/>
</dbReference>
<keyword evidence="4 7" id="KW-0067">ATP-binding</keyword>
<protein>
    <submittedName>
        <fullName evidence="7">ABC transporter ATP-binding protein</fullName>
    </submittedName>
</protein>
<keyword evidence="9" id="KW-1185">Reference proteome</keyword>
<evidence type="ECO:0000256" key="4">
    <source>
        <dbReference type="ARBA" id="ARBA00022840"/>
    </source>
</evidence>
<dbReference type="GO" id="GO:0005524">
    <property type="term" value="F:ATP binding"/>
    <property type="evidence" value="ECO:0007669"/>
    <property type="project" value="UniProtKB-KW"/>
</dbReference>
<reference evidence="7 8" key="1">
    <citation type="submission" date="2018-06" db="EMBL/GenBank/DDBJ databases">
        <title>Complete Genome Sequence of Desulfobacter hydrogenophilus (DSM3380).</title>
        <authorList>
            <person name="Marietou A."/>
            <person name="Schreiber L."/>
            <person name="Marshall I."/>
            <person name="Jorgensen B."/>
        </authorList>
    </citation>
    <scope>NUCLEOTIDE SEQUENCE [LARGE SCALE GENOMIC DNA]</scope>
    <source>
        <strain evidence="7 8">DSM 3380</strain>
    </source>
</reference>
<dbReference type="PANTHER" id="PTHR43335:SF4">
    <property type="entry name" value="ABC TRANSPORTER, ATP-BINDING PROTEIN"/>
    <property type="match status" value="1"/>
</dbReference>
<proteinExistence type="inferred from homology"/>
<accession>A0A328FL89</accession>
<evidence type="ECO:0000313" key="7">
    <source>
        <dbReference type="EMBL" id="RAM03735.1"/>
    </source>
</evidence>
<dbReference type="Gene3D" id="3.40.50.300">
    <property type="entry name" value="P-loop containing nucleotide triphosphate hydrolases"/>
    <property type="match status" value="1"/>
</dbReference>
<evidence type="ECO:0000256" key="2">
    <source>
        <dbReference type="ARBA" id="ARBA00022448"/>
    </source>
</evidence>
<sequence length="321" mass="35381">MVTDSVAINIKGLSKSFSNGWLGKKQVIRDLDFQIRDNEVFGYLGGNGAGKTTTFKLMLDLIRPDKGDISFWGGAAKDRTSRAMIGYLPEQPYFYAYLTGAEALDFYASLFDLTGAERKKRVNHLLDLVGLAHAGDTQLRKFSRGMLQRIGIAQALVNDPKLLILDEPMSGLDPMGRKSMRDIILSCRDQGKTIIFSSHIISDVEMICDRAGILANGELKSIITMDDAMSSQDSTWEITCQGGRLDLSGIEGQSSIKQVVRGNRHIISTGDKEIADRVMAEINRQGLVLVSFSTARKSIEDIYIKSAGQNTRPAGSQQDEY</sequence>
<name>A0A328FL89_9BACT</name>
<evidence type="ECO:0000259" key="5">
    <source>
        <dbReference type="PROSITE" id="PS50893"/>
    </source>
</evidence>
<dbReference type="GO" id="GO:0016887">
    <property type="term" value="F:ATP hydrolysis activity"/>
    <property type="evidence" value="ECO:0007669"/>
    <property type="project" value="InterPro"/>
</dbReference>
<dbReference type="InterPro" id="IPR003439">
    <property type="entry name" value="ABC_transporter-like_ATP-bd"/>
</dbReference>
<dbReference type="EMBL" id="CP036313">
    <property type="protein sequence ID" value="QBH13484.1"/>
    <property type="molecule type" value="Genomic_DNA"/>
</dbReference>
<dbReference type="OrthoDB" id="9809450at2"/>
<keyword evidence="2" id="KW-0813">Transport</keyword>
<dbReference type="Pfam" id="PF00005">
    <property type="entry name" value="ABC_tran"/>
    <property type="match status" value="1"/>
</dbReference>
<keyword evidence="3" id="KW-0547">Nucleotide-binding</keyword>
<feature type="domain" description="ABC transporter" evidence="5">
    <location>
        <begin position="8"/>
        <end position="241"/>
    </location>
</feature>
<dbReference type="EMBL" id="QLNI01000002">
    <property type="protein sequence ID" value="RAM03735.1"/>
    <property type="molecule type" value="Genomic_DNA"/>
</dbReference>
<dbReference type="RefSeq" id="WP_111952985.1">
    <property type="nucleotide sequence ID" value="NZ_CP036313.1"/>
</dbReference>
<dbReference type="InterPro" id="IPR003593">
    <property type="entry name" value="AAA+_ATPase"/>
</dbReference>
<evidence type="ECO:0000256" key="3">
    <source>
        <dbReference type="ARBA" id="ARBA00022741"/>
    </source>
</evidence>
<dbReference type="PROSITE" id="PS50893">
    <property type="entry name" value="ABC_TRANSPORTER_2"/>
    <property type="match status" value="1"/>
</dbReference>
<organism evidence="7 8">
    <name type="scientific">Desulfobacter hydrogenophilus</name>
    <dbReference type="NCBI Taxonomy" id="2291"/>
    <lineage>
        <taxon>Bacteria</taxon>
        <taxon>Pseudomonadati</taxon>
        <taxon>Thermodesulfobacteriota</taxon>
        <taxon>Desulfobacteria</taxon>
        <taxon>Desulfobacterales</taxon>
        <taxon>Desulfobacteraceae</taxon>
        <taxon>Desulfobacter</taxon>
    </lineage>
</organism>
<evidence type="ECO:0000313" key="6">
    <source>
        <dbReference type="EMBL" id="QBH13484.1"/>
    </source>
</evidence>
<dbReference type="SMART" id="SM00382">
    <property type="entry name" value="AAA"/>
    <property type="match status" value="1"/>
</dbReference>
<dbReference type="InterPro" id="IPR027417">
    <property type="entry name" value="P-loop_NTPase"/>
</dbReference>
<gene>
    <name evidence="7" type="ORF">DO021_01375</name>
    <name evidence="6" type="ORF">EYB58_11445</name>
</gene>
<evidence type="ECO:0000313" key="9">
    <source>
        <dbReference type="Proteomes" id="UP000293902"/>
    </source>
</evidence>
<comment type="similarity">
    <text evidence="1">Belongs to the ABC transporter superfamily.</text>
</comment>
<evidence type="ECO:0000256" key="1">
    <source>
        <dbReference type="ARBA" id="ARBA00005417"/>
    </source>
</evidence>
<dbReference type="SUPFAM" id="SSF52540">
    <property type="entry name" value="P-loop containing nucleoside triphosphate hydrolases"/>
    <property type="match status" value="1"/>
</dbReference>